<dbReference type="EMBL" id="BPLR01000697">
    <property type="protein sequence ID" value="GIY96735.1"/>
    <property type="molecule type" value="Genomic_DNA"/>
</dbReference>
<feature type="region of interest" description="Disordered" evidence="2">
    <location>
        <begin position="248"/>
        <end position="356"/>
    </location>
</feature>
<dbReference type="AlphaFoldDB" id="A0AAV4XS11"/>
<feature type="compositionally biased region" description="Low complexity" evidence="2">
    <location>
        <begin position="287"/>
        <end position="302"/>
    </location>
</feature>
<evidence type="ECO:0000313" key="5">
    <source>
        <dbReference type="Proteomes" id="UP001054945"/>
    </source>
</evidence>
<dbReference type="InterPro" id="IPR045071">
    <property type="entry name" value="BBP-like"/>
</dbReference>
<dbReference type="Pfam" id="PF22675">
    <property type="entry name" value="KH-I_KHDC4-BBP"/>
    <property type="match status" value="1"/>
</dbReference>
<keyword evidence="1" id="KW-0694">RNA-binding</keyword>
<evidence type="ECO:0000256" key="2">
    <source>
        <dbReference type="SAM" id="MobiDB-lite"/>
    </source>
</evidence>
<proteinExistence type="predicted"/>
<comment type="caution">
    <text evidence="4">The sequence shown here is derived from an EMBL/GenBank/DDBJ whole genome shotgun (WGS) entry which is preliminary data.</text>
</comment>
<reference evidence="4 5" key="1">
    <citation type="submission" date="2021-06" db="EMBL/GenBank/DDBJ databases">
        <title>Caerostris extrusa draft genome.</title>
        <authorList>
            <person name="Kono N."/>
            <person name="Arakawa K."/>
        </authorList>
    </citation>
    <scope>NUCLEOTIDE SEQUENCE [LARGE SCALE GENOMIC DNA]</scope>
</reference>
<protein>
    <submittedName>
        <fullName evidence="4">KH domain-containing, RNA-binding, signal transduction-associated protein 2</fullName>
    </submittedName>
</protein>
<dbReference type="Proteomes" id="UP001054945">
    <property type="component" value="Unassembled WGS sequence"/>
</dbReference>
<evidence type="ECO:0000313" key="4">
    <source>
        <dbReference type="EMBL" id="GIY96735.1"/>
    </source>
</evidence>
<dbReference type="PANTHER" id="PTHR11208">
    <property type="entry name" value="RNA-BINDING PROTEIN RELATED"/>
    <property type="match status" value="1"/>
</dbReference>
<organism evidence="4 5">
    <name type="scientific">Caerostris extrusa</name>
    <name type="common">Bark spider</name>
    <name type="synonym">Caerostris bankana</name>
    <dbReference type="NCBI Taxonomy" id="172846"/>
    <lineage>
        <taxon>Eukaryota</taxon>
        <taxon>Metazoa</taxon>
        <taxon>Ecdysozoa</taxon>
        <taxon>Arthropoda</taxon>
        <taxon>Chelicerata</taxon>
        <taxon>Arachnida</taxon>
        <taxon>Araneae</taxon>
        <taxon>Araneomorphae</taxon>
        <taxon>Entelegynae</taxon>
        <taxon>Araneoidea</taxon>
        <taxon>Araneidae</taxon>
        <taxon>Caerostris</taxon>
    </lineage>
</organism>
<dbReference type="GO" id="GO:0005634">
    <property type="term" value="C:nucleus"/>
    <property type="evidence" value="ECO:0007669"/>
    <property type="project" value="TreeGrafter"/>
</dbReference>
<keyword evidence="5" id="KW-1185">Reference proteome</keyword>
<gene>
    <name evidence="4" type="primary">Khdrbs2</name>
    <name evidence="4" type="ORF">CEXT_450101</name>
</gene>
<dbReference type="InterPro" id="IPR004087">
    <property type="entry name" value="KH_dom"/>
</dbReference>
<dbReference type="PANTHER" id="PTHR11208:SF42">
    <property type="entry name" value="QUAKING RELATED 54B, ISOFORM E"/>
    <property type="match status" value="1"/>
</dbReference>
<feature type="domain" description="K Homology" evidence="3">
    <location>
        <begin position="67"/>
        <end position="169"/>
    </location>
</feature>
<dbReference type="GO" id="GO:0003729">
    <property type="term" value="F:mRNA binding"/>
    <property type="evidence" value="ECO:0007669"/>
    <property type="project" value="TreeGrafter"/>
</dbReference>
<dbReference type="SMART" id="SM00322">
    <property type="entry name" value="KH"/>
    <property type="match status" value="1"/>
</dbReference>
<evidence type="ECO:0000256" key="1">
    <source>
        <dbReference type="ARBA" id="ARBA00022884"/>
    </source>
</evidence>
<dbReference type="InterPro" id="IPR036612">
    <property type="entry name" value="KH_dom_type_1_sf"/>
</dbReference>
<accession>A0AAV4XS11</accession>
<dbReference type="SUPFAM" id="SSF54791">
    <property type="entry name" value="Eukaryotic type KH-domain (KH-domain type I)"/>
    <property type="match status" value="1"/>
</dbReference>
<dbReference type="InterPro" id="IPR055256">
    <property type="entry name" value="KH_1_KHDC4/BBP-like"/>
</dbReference>
<evidence type="ECO:0000259" key="3">
    <source>
        <dbReference type="SMART" id="SM00322"/>
    </source>
</evidence>
<feature type="region of interest" description="Disordered" evidence="2">
    <location>
        <begin position="195"/>
        <end position="232"/>
    </location>
</feature>
<dbReference type="Gene3D" id="3.30.1370.10">
    <property type="entry name" value="K Homology domain, type 1"/>
    <property type="match status" value="1"/>
</dbReference>
<name>A0AAV4XS11_CAEEX</name>
<sequence>MASLDSSAKGNSDYINQLIKEQESLNSQSSHAYKLLQQEIDRVRNSESGEDCPRKDNQIVVHTGKQLRLKVKVHIPVEEHPNFNFVGKLLGPKGSSLQQLQEITQTRMAILGRGSMRDKRVNNTEEELRTNGDPKYAHLNDELHVEVSAYAPPAEAYRRVSVAFVELQRFLVPDNASSFNQRQDYYDEMRPPQYMNDGKPKPPFAGDGPPHMAPRGGLPHPPRPMGPPMMGTGREPPRRAGMVQSTYATPEADEWATPRPTPPRRGGYNGANPPARAARTYEEPVADYNSYGDGYGDYSSGNTASYYDYTADPEPSYADGYGEEARGPMRNAGGVRGRSATRAQSHPYPGATRRGY</sequence>
<dbReference type="GO" id="GO:0000381">
    <property type="term" value="P:regulation of alternative mRNA splicing, via spliceosome"/>
    <property type="evidence" value="ECO:0007669"/>
    <property type="project" value="TreeGrafter"/>
</dbReference>
<dbReference type="CDD" id="cd22384">
    <property type="entry name" value="KH-I_KHDRBS"/>
    <property type="match status" value="1"/>
</dbReference>